<proteinExistence type="predicted"/>
<accession>A0A810CSI0</accession>
<evidence type="ECO:0000313" key="3">
    <source>
        <dbReference type="EMBL" id="BCE92167.1"/>
    </source>
</evidence>
<dbReference type="EMBL" id="AP023091">
    <property type="protein sequence ID" value="BCE22387.1"/>
    <property type="molecule type" value="Genomic_DNA"/>
</dbReference>
<evidence type="ECO:0008006" key="4">
    <source>
        <dbReference type="Google" id="ProtNLM"/>
    </source>
</evidence>
<dbReference type="EMBL" id="AP023094">
    <property type="protein sequence ID" value="BCE48651.1"/>
    <property type="molecule type" value="Genomic_DNA"/>
</dbReference>
<dbReference type="InterPro" id="IPR027417">
    <property type="entry name" value="P-loop_NTPase"/>
</dbReference>
<dbReference type="AlphaFoldDB" id="A0A810CSI0"/>
<protein>
    <recommendedName>
        <fullName evidence="4">ATPase AAA-type core domain-containing protein</fullName>
    </recommendedName>
</protein>
<name>A0A810CSI0_9BRAD</name>
<reference evidence="2" key="3">
    <citation type="submission" date="2020-05" db="EMBL/GenBank/DDBJ databases">
        <title>Complete genome sequence of Bradyrhizobium diazoefficiens XF4 isolated from soybean nodule.</title>
        <authorList>
            <person name="Noda R."/>
            <person name="Kakizaki K."/>
            <person name="Minamisawa K."/>
        </authorList>
    </citation>
    <scope>NUCLEOTIDE SEQUENCE</scope>
    <source>
        <strain evidence="2">XF4</strain>
    </source>
</reference>
<organism evidence="3">
    <name type="scientific">Bradyrhizobium diazoefficiens</name>
    <dbReference type="NCBI Taxonomy" id="1355477"/>
    <lineage>
        <taxon>Bacteria</taxon>
        <taxon>Pseudomonadati</taxon>
        <taxon>Pseudomonadota</taxon>
        <taxon>Alphaproteobacteria</taxon>
        <taxon>Hyphomicrobiales</taxon>
        <taxon>Nitrobacteraceae</taxon>
        <taxon>Bradyrhizobium</taxon>
    </lineage>
</organism>
<evidence type="ECO:0000313" key="2">
    <source>
        <dbReference type="EMBL" id="BCE48651.1"/>
    </source>
</evidence>
<dbReference type="Gene3D" id="3.40.50.300">
    <property type="entry name" value="P-loop containing nucleotide triphosphate hydrolases"/>
    <property type="match status" value="1"/>
</dbReference>
<reference evidence="3" key="2">
    <citation type="submission" date="2020-05" db="EMBL/GenBank/DDBJ databases">
        <title>Complete genome sequence of Bradyrhizobium diazoefficiens XF10 isolated from soybean nodule.</title>
        <authorList>
            <person name="Noda R."/>
            <person name="Kakizaki K."/>
            <person name="Minamisawa K."/>
        </authorList>
    </citation>
    <scope>NUCLEOTIDE SEQUENCE</scope>
    <source>
        <strain evidence="3">XF10</strain>
    </source>
</reference>
<gene>
    <name evidence="3" type="ORF">XF10B_49650</name>
    <name evidence="1" type="ORF">XF1B_50680</name>
    <name evidence="2" type="ORF">XF4B_50000</name>
</gene>
<reference evidence="1" key="1">
    <citation type="submission" date="2020-05" db="EMBL/GenBank/DDBJ databases">
        <title>Complete genome sequence of Bradyrhizobium diazoefficiens XF1 isolated from soybean nodule.</title>
        <authorList>
            <person name="Noda R."/>
            <person name="Kakizaki K."/>
            <person name="Minamisawa K."/>
        </authorList>
    </citation>
    <scope>NUCLEOTIDE SEQUENCE</scope>
    <source>
        <strain evidence="1">XF1</strain>
    </source>
</reference>
<sequence>MNDAWLEEYKVISFELNKINTTQTALKVQPAFKGDKAAFREKMTQAFKGHSIRSNVFEELAGKYADFGAMFKDLDNAAALTKAKAQAFMDEFRDSLFDLLSYQIPNSFEVTYHGKPLKSHSLGQRASAMMLFLLSQDDHDLLLIDQPEDDLDSQTVYEEVVKLVRGIKSDRQFILATHNANFPVLGDSEIVASCAYEETISVVAGSIDTKESQGKIVGIMEGGKEAFERRKTIYEIWDAGDA</sequence>
<dbReference type="CDD" id="cd00267">
    <property type="entry name" value="ABC_ATPase"/>
    <property type="match status" value="1"/>
</dbReference>
<evidence type="ECO:0000313" key="1">
    <source>
        <dbReference type="EMBL" id="BCE22387.1"/>
    </source>
</evidence>
<dbReference type="SUPFAM" id="SSF52540">
    <property type="entry name" value="P-loop containing nucleoside triphosphate hydrolases"/>
    <property type="match status" value="1"/>
</dbReference>
<dbReference type="EMBL" id="AP023099">
    <property type="protein sequence ID" value="BCE92167.1"/>
    <property type="molecule type" value="Genomic_DNA"/>
</dbReference>